<accession>A0A1H9Q1Q6</accession>
<dbReference type="InterPro" id="IPR011697">
    <property type="entry name" value="Peptidase_C26"/>
</dbReference>
<dbReference type="AlphaFoldDB" id="A0A1H9Q1Q6"/>
<dbReference type="Pfam" id="PF07722">
    <property type="entry name" value="Peptidase_C26"/>
    <property type="match status" value="1"/>
</dbReference>
<gene>
    <name evidence="1" type="ORF">SAMN04488559_101270</name>
</gene>
<dbReference type="RefSeq" id="WP_092649477.1">
    <property type="nucleotide sequence ID" value="NZ_FOHA01000001.1"/>
</dbReference>
<dbReference type="GO" id="GO:0016740">
    <property type="term" value="F:transferase activity"/>
    <property type="evidence" value="ECO:0007669"/>
    <property type="project" value="UniProtKB-KW"/>
</dbReference>
<dbReference type="GO" id="GO:0006598">
    <property type="term" value="P:polyamine catabolic process"/>
    <property type="evidence" value="ECO:0007669"/>
    <property type="project" value="TreeGrafter"/>
</dbReference>
<evidence type="ECO:0000313" key="2">
    <source>
        <dbReference type="Proteomes" id="UP000198948"/>
    </source>
</evidence>
<dbReference type="Proteomes" id="UP000198948">
    <property type="component" value="Unassembled WGS sequence"/>
</dbReference>
<proteinExistence type="predicted"/>
<reference evidence="1 2" key="1">
    <citation type="submission" date="2016-10" db="EMBL/GenBank/DDBJ databases">
        <authorList>
            <person name="de Groot N.N."/>
        </authorList>
    </citation>
    <scope>NUCLEOTIDE SEQUENCE [LARGE SCALE GENOMIC DNA]</scope>
    <source>
        <strain evidence="1 2">DSM 13760</strain>
    </source>
</reference>
<dbReference type="GO" id="GO:0005829">
    <property type="term" value="C:cytosol"/>
    <property type="evidence" value="ECO:0007669"/>
    <property type="project" value="TreeGrafter"/>
</dbReference>
<keyword evidence="2" id="KW-1185">Reference proteome</keyword>
<dbReference type="Gene3D" id="3.40.50.880">
    <property type="match status" value="1"/>
</dbReference>
<dbReference type="CDD" id="cd01745">
    <property type="entry name" value="GATase1_2"/>
    <property type="match status" value="1"/>
</dbReference>
<dbReference type="STRING" id="142588.SAMN04488559_101270"/>
<organism evidence="1 2">
    <name type="scientific">Isobaculum melis</name>
    <dbReference type="NCBI Taxonomy" id="142588"/>
    <lineage>
        <taxon>Bacteria</taxon>
        <taxon>Bacillati</taxon>
        <taxon>Bacillota</taxon>
        <taxon>Bacilli</taxon>
        <taxon>Lactobacillales</taxon>
        <taxon>Carnobacteriaceae</taxon>
        <taxon>Isobaculum</taxon>
    </lineage>
</organism>
<protein>
    <submittedName>
        <fullName evidence="1">Putative glutamine amidotransferase</fullName>
    </submittedName>
</protein>
<keyword evidence="1" id="KW-0315">Glutamine amidotransferase</keyword>
<keyword evidence="1" id="KW-0808">Transferase</keyword>
<dbReference type="PROSITE" id="PS51273">
    <property type="entry name" value="GATASE_TYPE_1"/>
    <property type="match status" value="1"/>
</dbReference>
<sequence>MKIKIGITGNILTDSIPTFHGQKISYTPHQFVLDLQEIEHVLPIVIPVSKPQAVKHYVELIDALLVTGGQDISPALYGEKPDEKLGKVSLERDLSEQALIEEALKQGKPILAVCRGMQLLNVVAGGTLYQDLSQHQPHTVIHEPKDDVDIPTHPVSIAPDSALAEILGTKHVVNSLHHQGIKTLAPNFRPVAWAEDELIEAYESMEQPNIIAVQWHPELAWQDDVMMKAIFQGFVNLVKK</sequence>
<dbReference type="GO" id="GO:0033969">
    <property type="term" value="F:gamma-glutamyl-gamma-aminobutyrate hydrolase activity"/>
    <property type="evidence" value="ECO:0007669"/>
    <property type="project" value="TreeGrafter"/>
</dbReference>
<name>A0A1H9Q1Q6_9LACT</name>
<dbReference type="SUPFAM" id="SSF52317">
    <property type="entry name" value="Class I glutamine amidotransferase-like"/>
    <property type="match status" value="1"/>
</dbReference>
<dbReference type="InterPro" id="IPR044668">
    <property type="entry name" value="PuuD-like"/>
</dbReference>
<dbReference type="PANTHER" id="PTHR43235">
    <property type="entry name" value="GLUTAMINE AMIDOTRANSFERASE PB2B2.05-RELATED"/>
    <property type="match status" value="1"/>
</dbReference>
<dbReference type="PANTHER" id="PTHR43235:SF1">
    <property type="entry name" value="GLUTAMINE AMIDOTRANSFERASE PB2B2.05-RELATED"/>
    <property type="match status" value="1"/>
</dbReference>
<dbReference type="OrthoDB" id="9813383at2"/>
<dbReference type="EMBL" id="FOHA01000001">
    <property type="protein sequence ID" value="SER53889.1"/>
    <property type="molecule type" value="Genomic_DNA"/>
</dbReference>
<dbReference type="InterPro" id="IPR029062">
    <property type="entry name" value="Class_I_gatase-like"/>
</dbReference>
<evidence type="ECO:0000313" key="1">
    <source>
        <dbReference type="EMBL" id="SER53889.1"/>
    </source>
</evidence>